<evidence type="ECO:0000313" key="1">
    <source>
        <dbReference type="EMBL" id="GAC62359.1"/>
    </source>
</evidence>
<dbReference type="GO" id="GO:0006355">
    <property type="term" value="P:regulation of DNA-templated transcription"/>
    <property type="evidence" value="ECO:0007669"/>
    <property type="project" value="InterPro"/>
</dbReference>
<dbReference type="SUPFAM" id="SSF47598">
    <property type="entry name" value="Ribbon-helix-helix"/>
    <property type="match status" value="1"/>
</dbReference>
<comment type="caution">
    <text evidence="1">The sequence shown here is derived from an EMBL/GenBank/DDBJ whole genome shotgun (WGS) entry which is preliminary data.</text>
</comment>
<dbReference type="InterPro" id="IPR010985">
    <property type="entry name" value="Ribbon_hlx_hlx"/>
</dbReference>
<dbReference type="Proteomes" id="UP000035083">
    <property type="component" value="Unassembled WGS sequence"/>
</dbReference>
<gene>
    <name evidence="1" type="ORF">GSI01S_33_00450</name>
</gene>
<evidence type="ECO:0008006" key="3">
    <source>
        <dbReference type="Google" id="ProtNLM"/>
    </source>
</evidence>
<proteinExistence type="predicted"/>
<keyword evidence="2" id="KW-1185">Reference proteome</keyword>
<dbReference type="RefSeq" id="WP_006897765.1">
    <property type="nucleotide sequence ID" value="NZ_BANU01000033.1"/>
</dbReference>
<evidence type="ECO:0000313" key="2">
    <source>
        <dbReference type="Proteomes" id="UP000035083"/>
    </source>
</evidence>
<dbReference type="AlphaFoldDB" id="L7LN84"/>
<accession>L7LN84</accession>
<protein>
    <recommendedName>
        <fullName evidence="3">Toxin-antitoxin system HicB family antitoxin</fullName>
    </recommendedName>
</protein>
<reference evidence="1 2" key="1">
    <citation type="submission" date="2012-12" db="EMBL/GenBank/DDBJ databases">
        <title>Whole genome shotgun sequence of Gordonia sihwensis NBRC 108236.</title>
        <authorList>
            <person name="Yoshida I."/>
            <person name="Hosoyama A."/>
            <person name="Tsuchikane K."/>
            <person name="Ando Y."/>
            <person name="Baba S."/>
            <person name="Ohji S."/>
            <person name="Hamada M."/>
            <person name="Tamura T."/>
            <person name="Yamazoe A."/>
            <person name="Yamazaki S."/>
            <person name="Fujita N."/>
        </authorList>
    </citation>
    <scope>NUCLEOTIDE SEQUENCE [LARGE SCALE GENOMIC DNA]</scope>
    <source>
        <strain evidence="1 2">NBRC 108236</strain>
    </source>
</reference>
<dbReference type="Gene3D" id="1.20.5.780">
    <property type="entry name" value="Single helix bin"/>
    <property type="match status" value="1"/>
</dbReference>
<sequence length="68" mass="7615">MADPRYKRTVTANFRLDPEVKNAVAQAAREEGVSMTQWLTAAIADRACRPDLMPSHTRQEVISLRDSA</sequence>
<dbReference type="EMBL" id="BANU01000033">
    <property type="protein sequence ID" value="GAC62359.1"/>
    <property type="molecule type" value="Genomic_DNA"/>
</dbReference>
<organism evidence="1 2">
    <name type="scientific">Gordonia sihwensis NBRC 108236</name>
    <dbReference type="NCBI Taxonomy" id="1223544"/>
    <lineage>
        <taxon>Bacteria</taxon>
        <taxon>Bacillati</taxon>
        <taxon>Actinomycetota</taxon>
        <taxon>Actinomycetes</taxon>
        <taxon>Mycobacteriales</taxon>
        <taxon>Gordoniaceae</taxon>
        <taxon>Gordonia</taxon>
    </lineage>
</organism>
<name>L7LN84_9ACTN</name>